<dbReference type="KEGG" id="cput:CONPUDRAFT_84433"/>
<feature type="transmembrane region" description="Helical" evidence="1">
    <location>
        <begin position="127"/>
        <end position="152"/>
    </location>
</feature>
<sequence length="316" mass="35669">MNTTVMPHLYHSPAEVSHALFLFRCLLLVGFTVLVWDGFLMFTRELKAIRKMDNLAYRCAFIWNRVGVLFSLSPYLIGLFSPRPLTDKICQNLEISASILYVVADSLGNLSAVVTVFLLWNRRPGTLALLLSGAVVAFCCNIVLMVLNSVYGFTEIKWIPDAGIDSCYVVDYSRYIIGIYSVQLCFDVYAAILVLINAMDMPRTVNTQILGALRSQGGWLLLATLVLRLLNLLLAILHWTTFWLLGIIVIEPLISILNARLIAQTCEHEPAERSPSPEGQDIVYMIELTTDIKVDSPRPPYDRYARRSRRVKSDMC</sequence>
<feature type="transmembrane region" description="Helical" evidence="1">
    <location>
        <begin position="55"/>
        <end position="77"/>
    </location>
</feature>
<feature type="transmembrane region" description="Helical" evidence="1">
    <location>
        <begin position="20"/>
        <end position="43"/>
    </location>
</feature>
<dbReference type="RefSeq" id="XP_007772697.1">
    <property type="nucleotide sequence ID" value="XM_007774507.1"/>
</dbReference>
<dbReference type="EMBL" id="JH711584">
    <property type="protein sequence ID" value="EIW77304.1"/>
    <property type="molecule type" value="Genomic_DNA"/>
</dbReference>
<evidence type="ECO:0000256" key="1">
    <source>
        <dbReference type="SAM" id="Phobius"/>
    </source>
</evidence>
<feature type="transmembrane region" description="Helical" evidence="1">
    <location>
        <begin position="172"/>
        <end position="196"/>
    </location>
</feature>
<gene>
    <name evidence="2" type="ORF">CONPUDRAFT_84433</name>
</gene>
<dbReference type="GeneID" id="19210765"/>
<reference evidence="3" key="1">
    <citation type="journal article" date="2012" name="Science">
        <title>The Paleozoic origin of enzymatic lignin decomposition reconstructed from 31 fungal genomes.</title>
        <authorList>
            <person name="Floudas D."/>
            <person name="Binder M."/>
            <person name="Riley R."/>
            <person name="Barry K."/>
            <person name="Blanchette R.A."/>
            <person name="Henrissat B."/>
            <person name="Martinez A.T."/>
            <person name="Otillar R."/>
            <person name="Spatafora J.W."/>
            <person name="Yadav J.S."/>
            <person name="Aerts A."/>
            <person name="Benoit I."/>
            <person name="Boyd A."/>
            <person name="Carlson A."/>
            <person name="Copeland A."/>
            <person name="Coutinho P.M."/>
            <person name="de Vries R.P."/>
            <person name="Ferreira P."/>
            <person name="Findley K."/>
            <person name="Foster B."/>
            <person name="Gaskell J."/>
            <person name="Glotzer D."/>
            <person name="Gorecki P."/>
            <person name="Heitman J."/>
            <person name="Hesse C."/>
            <person name="Hori C."/>
            <person name="Igarashi K."/>
            <person name="Jurgens J.A."/>
            <person name="Kallen N."/>
            <person name="Kersten P."/>
            <person name="Kohler A."/>
            <person name="Kuees U."/>
            <person name="Kumar T.K.A."/>
            <person name="Kuo A."/>
            <person name="LaButti K."/>
            <person name="Larrondo L.F."/>
            <person name="Lindquist E."/>
            <person name="Ling A."/>
            <person name="Lombard V."/>
            <person name="Lucas S."/>
            <person name="Lundell T."/>
            <person name="Martin R."/>
            <person name="McLaughlin D.J."/>
            <person name="Morgenstern I."/>
            <person name="Morin E."/>
            <person name="Murat C."/>
            <person name="Nagy L.G."/>
            <person name="Nolan M."/>
            <person name="Ohm R.A."/>
            <person name="Patyshakuliyeva A."/>
            <person name="Rokas A."/>
            <person name="Ruiz-Duenas F.J."/>
            <person name="Sabat G."/>
            <person name="Salamov A."/>
            <person name="Samejima M."/>
            <person name="Schmutz J."/>
            <person name="Slot J.C."/>
            <person name="St John F."/>
            <person name="Stenlid J."/>
            <person name="Sun H."/>
            <person name="Sun S."/>
            <person name="Syed K."/>
            <person name="Tsang A."/>
            <person name="Wiebenga A."/>
            <person name="Young D."/>
            <person name="Pisabarro A."/>
            <person name="Eastwood D.C."/>
            <person name="Martin F."/>
            <person name="Cullen D."/>
            <person name="Grigoriev I.V."/>
            <person name="Hibbett D.S."/>
        </authorList>
    </citation>
    <scope>NUCLEOTIDE SEQUENCE [LARGE SCALE GENOMIC DNA]</scope>
    <source>
        <strain evidence="3">RWD-64-598 SS2</strain>
    </source>
</reference>
<feature type="transmembrane region" description="Helical" evidence="1">
    <location>
        <begin position="242"/>
        <end position="263"/>
    </location>
</feature>
<dbReference type="Proteomes" id="UP000053558">
    <property type="component" value="Unassembled WGS sequence"/>
</dbReference>
<dbReference type="OMA" id="WAMIAIT"/>
<feature type="transmembrane region" description="Helical" evidence="1">
    <location>
        <begin position="97"/>
        <end position="120"/>
    </location>
</feature>
<feature type="transmembrane region" description="Helical" evidence="1">
    <location>
        <begin position="217"/>
        <end position="236"/>
    </location>
</feature>
<proteinExistence type="predicted"/>
<protein>
    <submittedName>
        <fullName evidence="2">Uncharacterized protein</fullName>
    </submittedName>
</protein>
<keyword evidence="1" id="KW-0812">Transmembrane</keyword>
<comment type="caution">
    <text evidence="2">The sequence shown here is derived from an EMBL/GenBank/DDBJ whole genome shotgun (WGS) entry which is preliminary data.</text>
</comment>
<evidence type="ECO:0000313" key="3">
    <source>
        <dbReference type="Proteomes" id="UP000053558"/>
    </source>
</evidence>
<keyword evidence="1" id="KW-0472">Membrane</keyword>
<keyword evidence="1" id="KW-1133">Transmembrane helix</keyword>
<evidence type="ECO:0000313" key="2">
    <source>
        <dbReference type="EMBL" id="EIW77304.1"/>
    </source>
</evidence>
<name>A0A5M3MES7_CONPW</name>
<organism evidence="2 3">
    <name type="scientific">Coniophora puteana (strain RWD-64-598)</name>
    <name type="common">Brown rot fungus</name>
    <dbReference type="NCBI Taxonomy" id="741705"/>
    <lineage>
        <taxon>Eukaryota</taxon>
        <taxon>Fungi</taxon>
        <taxon>Dikarya</taxon>
        <taxon>Basidiomycota</taxon>
        <taxon>Agaricomycotina</taxon>
        <taxon>Agaricomycetes</taxon>
        <taxon>Agaricomycetidae</taxon>
        <taxon>Boletales</taxon>
        <taxon>Coniophorineae</taxon>
        <taxon>Coniophoraceae</taxon>
        <taxon>Coniophora</taxon>
    </lineage>
</organism>
<keyword evidence="3" id="KW-1185">Reference proteome</keyword>
<dbReference type="OrthoDB" id="2691890at2759"/>
<dbReference type="AlphaFoldDB" id="A0A5M3MES7"/>
<accession>A0A5M3MES7</accession>